<evidence type="ECO:0000259" key="8">
    <source>
        <dbReference type="Pfam" id="PF05285"/>
    </source>
</evidence>
<organism evidence="11 12">
    <name type="scientific">Starmerella bacillaris</name>
    <name type="common">Yeast</name>
    <name type="synonym">Candida zemplinina</name>
    <dbReference type="NCBI Taxonomy" id="1247836"/>
    <lineage>
        <taxon>Eukaryota</taxon>
        <taxon>Fungi</taxon>
        <taxon>Dikarya</taxon>
        <taxon>Ascomycota</taxon>
        <taxon>Saccharomycotina</taxon>
        <taxon>Dipodascomycetes</taxon>
        <taxon>Dipodascales</taxon>
        <taxon>Trichomonascaceae</taxon>
        <taxon>Starmerella</taxon>
    </lineage>
</organism>
<feature type="region of interest" description="Disordered" evidence="7">
    <location>
        <begin position="498"/>
        <end position="581"/>
    </location>
</feature>
<sequence>MGKRSRTAVQPTNIALLQNLIRKDPQSYIEEFRLQQQHYLSLKTIFFQNPRTPTGHEEFAELVGFITQMCSCFPKETVEFPNEICQLLTENYDGLNADVAEKLVHSIQMLRNKDIISNEIYLNTLFPVLVSTESKQLRTQVYVSIIQMVKSVNEGAKNQKVNRMLQALLFNLLEDAESNGLWATKITRELWRRGIWDDGRTVEIMSQAALHPDTKIASSGIRFFLGGDKEREDTLAEDSDDELDLAAIQHKMKVNKKSNRRKAQFDIAARTVKKKRGVGKDQTHLNFSAIHLLHDPQGFAEKLFSKHLQNNQKSVARLTLAQKIDCLNLVSRLVGTHKLTVLGLYSYFLKFLTPKQSDVTQFMAACAQSSHDLVPPDVLQPVIRKIADEFVSEGVAAEVAAAGINTIREIVARAPLSIEEPLLHDLIAYKGSKSKPVVTAARGLIQLFRTVDPSMLPAKERGKTATIALRAGETQQAKYGEEKVGSIEGIELLRQWKESNPDAELDEDKNWEVDSDMSDVSDEGWIEVGSDNEIEISDSDDENDESKNKKNAESNTDSMDTTETDQKPSIEATEILTPADFAKLDELKAEYGIRKAMNQSNEEIIDALNLTGVPKYKQNKEERLQHVKEGRTDREFGSHKRHHMEKPHSTTNKQKARKKNFVMMIHKREVQGKARKSLRDKQRLLRAHSERQKKKK</sequence>
<feature type="domain" description="SDA1 middle" evidence="8">
    <location>
        <begin position="525"/>
        <end position="630"/>
    </location>
</feature>
<dbReference type="InterPro" id="IPR027312">
    <property type="entry name" value="Sda1"/>
</dbReference>
<dbReference type="Pfam" id="PF05285">
    <property type="entry name" value="SDA1_dom"/>
    <property type="match status" value="1"/>
</dbReference>
<proteinExistence type="inferred from homology"/>
<dbReference type="Pfam" id="PF08158">
    <property type="entry name" value="SDA1_HEAT"/>
    <property type="match status" value="1"/>
</dbReference>
<feature type="compositionally biased region" description="Acidic residues" evidence="7">
    <location>
        <begin position="501"/>
        <end position="544"/>
    </location>
</feature>
<dbReference type="GO" id="GO:0015031">
    <property type="term" value="P:protein transport"/>
    <property type="evidence" value="ECO:0007669"/>
    <property type="project" value="UniProtKB-KW"/>
</dbReference>
<evidence type="ECO:0000256" key="4">
    <source>
        <dbReference type="ARBA" id="ARBA00022927"/>
    </source>
</evidence>
<dbReference type="InterPro" id="IPR016024">
    <property type="entry name" value="ARM-type_fold"/>
</dbReference>
<feature type="domain" description="SDA1 C-terminal" evidence="10">
    <location>
        <begin position="648"/>
        <end position="695"/>
    </location>
</feature>
<feature type="region of interest" description="Disordered" evidence="7">
    <location>
        <begin position="616"/>
        <end position="657"/>
    </location>
</feature>
<keyword evidence="5 6" id="KW-0539">Nucleus</keyword>
<keyword evidence="2 6" id="KW-0813">Transport</keyword>
<keyword evidence="3 6" id="KW-0690">Ribosome biogenesis</keyword>
<dbReference type="PANTHER" id="PTHR12730:SF0">
    <property type="entry name" value="PROTEIN SDA1 HOMOLOG"/>
    <property type="match status" value="1"/>
</dbReference>
<accession>A0AAV5RFN5</accession>
<dbReference type="InterPro" id="IPR007949">
    <property type="entry name" value="SDA1_MD"/>
</dbReference>
<evidence type="ECO:0000256" key="2">
    <source>
        <dbReference type="ARBA" id="ARBA00022448"/>
    </source>
</evidence>
<evidence type="ECO:0000256" key="6">
    <source>
        <dbReference type="RuleBase" id="RU365057"/>
    </source>
</evidence>
<comment type="subcellular location">
    <subcellularLocation>
        <location evidence="6">Nucleus</location>
        <location evidence="6">Nucleolus</location>
    </subcellularLocation>
</comment>
<comment type="similarity">
    <text evidence="1 6">Belongs to the SDA1 family.</text>
</comment>
<keyword evidence="4 6" id="KW-0653">Protein transport</keyword>
<dbReference type="PANTHER" id="PTHR12730">
    <property type="entry name" value="HSDA/SDA1-RELATED"/>
    <property type="match status" value="1"/>
</dbReference>
<feature type="region of interest" description="Disordered" evidence="7">
    <location>
        <begin position="669"/>
        <end position="696"/>
    </location>
</feature>
<dbReference type="AlphaFoldDB" id="A0AAV5RFN5"/>
<evidence type="ECO:0000313" key="11">
    <source>
        <dbReference type="EMBL" id="GMM50350.1"/>
    </source>
</evidence>
<dbReference type="InterPro" id="IPR012977">
    <property type="entry name" value="SDA1_N"/>
</dbReference>
<feature type="compositionally biased region" description="Basic and acidic residues" evidence="7">
    <location>
        <begin position="669"/>
        <end position="690"/>
    </location>
</feature>
<dbReference type="GO" id="GO:0000055">
    <property type="term" value="P:ribosomal large subunit export from nucleus"/>
    <property type="evidence" value="ECO:0007669"/>
    <property type="project" value="UniProtKB-UniRule"/>
</dbReference>
<evidence type="ECO:0000256" key="7">
    <source>
        <dbReference type="SAM" id="MobiDB-lite"/>
    </source>
</evidence>
<reference evidence="11 12" key="1">
    <citation type="journal article" date="2023" name="Elife">
        <title>Identification of key yeast species and microbe-microbe interactions impacting larval growth of Drosophila in the wild.</title>
        <authorList>
            <person name="Mure A."/>
            <person name="Sugiura Y."/>
            <person name="Maeda R."/>
            <person name="Honda K."/>
            <person name="Sakurai N."/>
            <person name="Takahashi Y."/>
            <person name="Watada M."/>
            <person name="Katoh T."/>
            <person name="Gotoh A."/>
            <person name="Gotoh Y."/>
            <person name="Taniguchi I."/>
            <person name="Nakamura K."/>
            <person name="Hayashi T."/>
            <person name="Katayama T."/>
            <person name="Uemura T."/>
            <person name="Hattori Y."/>
        </authorList>
    </citation>
    <scope>NUCLEOTIDE SEQUENCE [LARGE SCALE GENOMIC DNA]</scope>
    <source>
        <strain evidence="11 12">SB-73</strain>
    </source>
</reference>
<evidence type="ECO:0000313" key="12">
    <source>
        <dbReference type="Proteomes" id="UP001362899"/>
    </source>
</evidence>
<feature type="domain" description="SDA1 N-terminal" evidence="9">
    <location>
        <begin position="65"/>
        <end position="433"/>
    </location>
</feature>
<protein>
    <recommendedName>
        <fullName evidence="6">Protein SDA1</fullName>
    </recommendedName>
</protein>
<dbReference type="GO" id="GO:0005730">
    <property type="term" value="C:nucleolus"/>
    <property type="evidence" value="ECO:0007669"/>
    <property type="project" value="UniProtKB-SubCell"/>
</dbReference>
<feature type="compositionally biased region" description="Basic and acidic residues" evidence="7">
    <location>
        <begin position="618"/>
        <end position="638"/>
    </location>
</feature>
<name>A0AAV5RFN5_STABA</name>
<dbReference type="Proteomes" id="UP001362899">
    <property type="component" value="Unassembled WGS sequence"/>
</dbReference>
<dbReference type="Pfam" id="PF21638">
    <property type="entry name" value="SDA1_C"/>
    <property type="match status" value="1"/>
</dbReference>
<dbReference type="InterPro" id="IPR048292">
    <property type="entry name" value="SDA1_C"/>
</dbReference>
<evidence type="ECO:0000256" key="3">
    <source>
        <dbReference type="ARBA" id="ARBA00022517"/>
    </source>
</evidence>
<keyword evidence="12" id="KW-1185">Reference proteome</keyword>
<gene>
    <name evidence="11" type="ORF">DASB73_013080</name>
</gene>
<dbReference type="SUPFAM" id="SSF48371">
    <property type="entry name" value="ARM repeat"/>
    <property type="match status" value="1"/>
</dbReference>
<dbReference type="GO" id="GO:0042273">
    <property type="term" value="P:ribosomal large subunit biogenesis"/>
    <property type="evidence" value="ECO:0007669"/>
    <property type="project" value="UniProtKB-UniRule"/>
</dbReference>
<evidence type="ECO:0000259" key="9">
    <source>
        <dbReference type="Pfam" id="PF08158"/>
    </source>
</evidence>
<evidence type="ECO:0000256" key="5">
    <source>
        <dbReference type="ARBA" id="ARBA00023242"/>
    </source>
</evidence>
<dbReference type="EMBL" id="BTGC01000003">
    <property type="protein sequence ID" value="GMM50350.1"/>
    <property type="molecule type" value="Genomic_DNA"/>
</dbReference>
<comment type="function">
    <text evidence="6">Required for 60S pre-ribosomal subunits export to the cytoplasm.</text>
</comment>
<evidence type="ECO:0000259" key="10">
    <source>
        <dbReference type="Pfam" id="PF21638"/>
    </source>
</evidence>
<evidence type="ECO:0000256" key="1">
    <source>
        <dbReference type="ARBA" id="ARBA00005783"/>
    </source>
</evidence>
<comment type="caution">
    <text evidence="11">The sequence shown here is derived from an EMBL/GenBank/DDBJ whole genome shotgun (WGS) entry which is preliminary data.</text>
</comment>